<accession>A0ABW6KPX5</accession>
<sequence length="68" mass="7162">MTNENTALRTPRLDFARTAPAAFRALIALTAAVRQDLDPALTALVALGSTPTRHRHAPVDTGAAQRAA</sequence>
<organism evidence="1 2">
    <name type="scientific">Streptomyces kebangsaanensis</name>
    <dbReference type="NCBI Taxonomy" id="864058"/>
    <lineage>
        <taxon>Bacteria</taxon>
        <taxon>Bacillati</taxon>
        <taxon>Actinomycetota</taxon>
        <taxon>Actinomycetes</taxon>
        <taxon>Kitasatosporales</taxon>
        <taxon>Streptomycetaceae</taxon>
        <taxon>Streptomyces</taxon>
    </lineage>
</organism>
<comment type="caution">
    <text evidence="1">The sequence shown here is derived from an EMBL/GenBank/DDBJ whole genome shotgun (WGS) entry which is preliminary data.</text>
</comment>
<protein>
    <submittedName>
        <fullName evidence="1">Uncharacterized protein</fullName>
    </submittedName>
</protein>
<name>A0ABW6KPX5_9ACTN</name>
<proteinExistence type="predicted"/>
<evidence type="ECO:0000313" key="1">
    <source>
        <dbReference type="EMBL" id="MFE9168520.1"/>
    </source>
</evidence>
<dbReference type="EMBL" id="JBIAFJ010000001">
    <property type="protein sequence ID" value="MFE9168520.1"/>
    <property type="molecule type" value="Genomic_DNA"/>
</dbReference>
<keyword evidence="2" id="KW-1185">Reference proteome</keyword>
<dbReference type="Proteomes" id="UP001601197">
    <property type="component" value="Unassembled WGS sequence"/>
</dbReference>
<evidence type="ECO:0000313" key="2">
    <source>
        <dbReference type="Proteomes" id="UP001601197"/>
    </source>
</evidence>
<dbReference type="RefSeq" id="WP_388342583.1">
    <property type="nucleotide sequence ID" value="NZ_JBIAFJ010000001.1"/>
</dbReference>
<reference evidence="1 2" key="1">
    <citation type="submission" date="2024-10" db="EMBL/GenBank/DDBJ databases">
        <title>The Natural Products Discovery Center: Release of the First 8490 Sequenced Strains for Exploring Actinobacteria Biosynthetic Diversity.</title>
        <authorList>
            <person name="Kalkreuter E."/>
            <person name="Kautsar S.A."/>
            <person name="Yang D."/>
            <person name="Bader C.D."/>
            <person name="Teijaro C.N."/>
            <person name="Fluegel L."/>
            <person name="Davis C.M."/>
            <person name="Simpson J.R."/>
            <person name="Lauterbach L."/>
            <person name="Steele A.D."/>
            <person name="Gui C."/>
            <person name="Meng S."/>
            <person name="Li G."/>
            <person name="Viehrig K."/>
            <person name="Ye F."/>
            <person name="Su P."/>
            <person name="Kiefer A.F."/>
            <person name="Nichols A."/>
            <person name="Cepeda A.J."/>
            <person name="Yan W."/>
            <person name="Fan B."/>
            <person name="Jiang Y."/>
            <person name="Adhikari A."/>
            <person name="Zheng C.-J."/>
            <person name="Schuster L."/>
            <person name="Cowan T.M."/>
            <person name="Smanski M.J."/>
            <person name="Chevrette M.G."/>
            <person name="De Carvalho L.P.S."/>
            <person name="Shen B."/>
        </authorList>
    </citation>
    <scope>NUCLEOTIDE SEQUENCE [LARGE SCALE GENOMIC DNA]</scope>
    <source>
        <strain evidence="1 2">NPDC007147</strain>
    </source>
</reference>
<gene>
    <name evidence="1" type="ORF">ACFYNZ_03160</name>
</gene>